<accession>A0ABT1RQM9</accession>
<sequence>MRGKGLRSFVGMGAVSLAVILIILTITCFAVLTYVSADSEYKLSEKSQNSVTAYYRADAKANEILAEISVAIKNGKVQDFIAKKGYNVTNSDRQQIIAFQVPVSKGKELRVEAAFSAFDHMTILKWETENISQEDSK</sequence>
<proteinExistence type="predicted"/>
<organism evidence="1 2">
    <name type="scientific">Anaerovorax odorimutans</name>
    <dbReference type="NCBI Taxonomy" id="109327"/>
    <lineage>
        <taxon>Bacteria</taxon>
        <taxon>Bacillati</taxon>
        <taxon>Bacillota</taxon>
        <taxon>Clostridia</taxon>
        <taxon>Peptostreptococcales</taxon>
        <taxon>Anaerovoracaceae</taxon>
        <taxon>Anaerovorax</taxon>
    </lineage>
</organism>
<keyword evidence="2" id="KW-1185">Reference proteome</keyword>
<dbReference type="RefSeq" id="WP_256132688.1">
    <property type="nucleotide sequence ID" value="NZ_JANFXK010000013.1"/>
</dbReference>
<gene>
    <name evidence="1" type="ORF">NE619_12265</name>
</gene>
<comment type="caution">
    <text evidence="1">The sequence shown here is derived from an EMBL/GenBank/DDBJ whole genome shotgun (WGS) entry which is preliminary data.</text>
</comment>
<dbReference type="EMBL" id="JANFXK010000013">
    <property type="protein sequence ID" value="MCQ4637502.1"/>
    <property type="molecule type" value="Genomic_DNA"/>
</dbReference>
<reference evidence="1 2" key="1">
    <citation type="submission" date="2022-06" db="EMBL/GenBank/DDBJ databases">
        <title>Isolation of gut microbiota from human fecal samples.</title>
        <authorList>
            <person name="Pamer E.G."/>
            <person name="Barat B."/>
            <person name="Waligurski E."/>
            <person name="Medina S."/>
            <person name="Paddock L."/>
            <person name="Mostad J."/>
        </authorList>
    </citation>
    <scope>NUCLEOTIDE SEQUENCE [LARGE SCALE GENOMIC DNA]</scope>
    <source>
        <strain evidence="1 2">SL.3.17</strain>
    </source>
</reference>
<name>A0ABT1RQM9_9FIRM</name>
<evidence type="ECO:0000313" key="2">
    <source>
        <dbReference type="Proteomes" id="UP001524502"/>
    </source>
</evidence>
<dbReference type="Proteomes" id="UP001524502">
    <property type="component" value="Unassembled WGS sequence"/>
</dbReference>
<evidence type="ECO:0000313" key="1">
    <source>
        <dbReference type="EMBL" id="MCQ4637502.1"/>
    </source>
</evidence>
<protein>
    <submittedName>
        <fullName evidence="1">Uncharacterized protein</fullName>
    </submittedName>
</protein>